<reference evidence="2 3" key="1">
    <citation type="submission" date="2018-08" db="EMBL/GenBank/DDBJ databases">
        <title>A genome reference for cultivated species of the human gut microbiota.</title>
        <authorList>
            <person name="Zou Y."/>
            <person name="Xue W."/>
            <person name="Luo G."/>
        </authorList>
    </citation>
    <scope>NUCLEOTIDE SEQUENCE [LARGE SCALE GENOMIC DNA]</scope>
    <source>
        <strain evidence="2 3">OF01-3</strain>
    </source>
</reference>
<evidence type="ECO:0000313" key="3">
    <source>
        <dbReference type="Proteomes" id="UP000261011"/>
    </source>
</evidence>
<keyword evidence="1" id="KW-0732">Signal</keyword>
<dbReference type="AlphaFoldDB" id="A0A3E2TKI3"/>
<gene>
    <name evidence="2" type="ORF">DXA39_00285</name>
</gene>
<evidence type="ECO:0000256" key="1">
    <source>
        <dbReference type="SAM" id="SignalP"/>
    </source>
</evidence>
<comment type="caution">
    <text evidence="2">The sequence shown here is derived from an EMBL/GenBank/DDBJ whole genome shotgun (WGS) entry which is preliminary data.</text>
</comment>
<dbReference type="PROSITE" id="PS51257">
    <property type="entry name" value="PROKAR_LIPOPROTEIN"/>
    <property type="match status" value="1"/>
</dbReference>
<protein>
    <recommendedName>
        <fullName evidence="4">Lipoprotein</fullName>
    </recommendedName>
</protein>
<organism evidence="2 3">
    <name type="scientific">Anaerococcus nagyae</name>
    <dbReference type="NCBI Taxonomy" id="1755241"/>
    <lineage>
        <taxon>Bacteria</taxon>
        <taxon>Bacillati</taxon>
        <taxon>Bacillota</taxon>
        <taxon>Tissierellia</taxon>
        <taxon>Tissierellales</taxon>
        <taxon>Peptoniphilaceae</taxon>
        <taxon>Anaerococcus</taxon>
    </lineage>
</organism>
<dbReference type="Proteomes" id="UP000261011">
    <property type="component" value="Unassembled WGS sequence"/>
</dbReference>
<accession>A0A3E2TKI3</accession>
<dbReference type="EMBL" id="QVEU01000001">
    <property type="protein sequence ID" value="RGB77927.1"/>
    <property type="molecule type" value="Genomic_DNA"/>
</dbReference>
<keyword evidence="3" id="KW-1185">Reference proteome</keyword>
<evidence type="ECO:0008006" key="4">
    <source>
        <dbReference type="Google" id="ProtNLM"/>
    </source>
</evidence>
<sequence>MNIKMKKNKIMLLVFSLSFLVSCKNGGENDMPKTVNVEEEAKEESSSDVDIASISDYLFEKLDSQKLVRNYGEDTGWTNLEFSSDGNFTGSYFGKIKNDGYDGGLTDYAWNWHRGEEIHTSDFKGKFKIIEKVNDYVYKMKLDNFEITSENGRYDDIYINVDFALGIKPDADYYLYIPGTPAKYLPGEDSRLDKNYKKEDGSKDKTQGFIIWNKYEDEVFNQLSL</sequence>
<proteinExistence type="predicted"/>
<evidence type="ECO:0000313" key="2">
    <source>
        <dbReference type="EMBL" id="RGB77927.1"/>
    </source>
</evidence>
<name>A0A3E2TKI3_9FIRM</name>
<feature type="chain" id="PRO_5038688933" description="Lipoprotein" evidence="1">
    <location>
        <begin position="24"/>
        <end position="225"/>
    </location>
</feature>
<feature type="signal peptide" evidence="1">
    <location>
        <begin position="1"/>
        <end position="23"/>
    </location>
</feature>